<dbReference type="EMBL" id="CP002200">
    <property type="protein sequence ID" value="ADN18247.1"/>
    <property type="molecule type" value="Genomic_DNA"/>
</dbReference>
<geneLocation type="plasmid" evidence="2 3">
    <name>Cy782202</name>
</geneLocation>
<dbReference type="RefSeq" id="WP_013334993.1">
    <property type="nucleotide sequence ID" value="NC_014534.1"/>
</dbReference>
<feature type="transmembrane region" description="Helical" evidence="1">
    <location>
        <begin position="22"/>
        <end position="44"/>
    </location>
</feature>
<keyword evidence="1" id="KW-0472">Membrane</keyword>
<keyword evidence="1" id="KW-1133">Transmembrane helix</keyword>
<gene>
    <name evidence="2" type="ordered locus">Cyan7822_6468</name>
</gene>
<keyword evidence="1" id="KW-0812">Transmembrane</keyword>
<name>E0UMR7_GLOV7</name>
<proteinExistence type="predicted"/>
<dbReference type="HOGENOM" id="CLU_1764987_0_0_3"/>
<keyword evidence="3" id="KW-1185">Reference proteome</keyword>
<sequence>MKPDSYEPLEWYDLKLLILPKFLYLIFLTINFSSSVFASPENLAKAQPHQQKRISPRSCDLNQIENFLNQHLEQSPDLISPLTIIAKNLKVDKKFISRYFRDLCQKIVAKRLSYKKDCYLDSLKQCCNEVEQVTKMLFKQGEYPTED</sequence>
<dbReference type="AlphaFoldDB" id="E0UMR7"/>
<accession>E0UMR7</accession>
<dbReference type="KEGG" id="cyj:Cyan7822_6468"/>
<keyword evidence="2" id="KW-0614">Plasmid</keyword>
<dbReference type="Proteomes" id="UP000008206">
    <property type="component" value="Plasmid Cy782202"/>
</dbReference>
<evidence type="ECO:0000313" key="2">
    <source>
        <dbReference type="EMBL" id="ADN18247.1"/>
    </source>
</evidence>
<evidence type="ECO:0000313" key="3">
    <source>
        <dbReference type="Proteomes" id="UP000008206"/>
    </source>
</evidence>
<evidence type="ECO:0000256" key="1">
    <source>
        <dbReference type="SAM" id="Phobius"/>
    </source>
</evidence>
<protein>
    <submittedName>
        <fullName evidence="2">Uncharacterized protein</fullName>
    </submittedName>
</protein>
<organism evidence="2 3">
    <name type="scientific">Gloeothece verrucosa (strain PCC 7822)</name>
    <name type="common">Cyanothece sp. (strain PCC 7822)</name>
    <dbReference type="NCBI Taxonomy" id="497965"/>
    <lineage>
        <taxon>Bacteria</taxon>
        <taxon>Bacillati</taxon>
        <taxon>Cyanobacteriota</taxon>
        <taxon>Cyanophyceae</taxon>
        <taxon>Oscillatoriophycideae</taxon>
        <taxon>Chroococcales</taxon>
        <taxon>Aphanothecaceae</taxon>
        <taxon>Gloeothece</taxon>
        <taxon>Gloeothece verrucosa</taxon>
    </lineage>
</organism>
<reference evidence="3" key="1">
    <citation type="journal article" date="2011" name="MBio">
        <title>Novel metabolic attributes of the genus Cyanothece, comprising a group of unicellular nitrogen-fixing Cyanobacteria.</title>
        <authorList>
            <person name="Bandyopadhyay A."/>
            <person name="Elvitigala T."/>
            <person name="Welsh E."/>
            <person name="Stockel J."/>
            <person name="Liberton M."/>
            <person name="Min H."/>
            <person name="Sherman L.A."/>
            <person name="Pakrasi H.B."/>
        </authorList>
    </citation>
    <scope>NUCLEOTIDE SEQUENCE [LARGE SCALE GENOMIC DNA]</scope>
    <source>
        <strain evidence="3">PCC 7822</strain>
        <plasmid evidence="3">Cy782202</plasmid>
    </source>
</reference>